<evidence type="ECO:0000313" key="1">
    <source>
        <dbReference type="EMBL" id="GEU63511.1"/>
    </source>
</evidence>
<comment type="caution">
    <text evidence="1">The sequence shown here is derived from an EMBL/GenBank/DDBJ whole genome shotgun (WGS) entry which is preliminary data.</text>
</comment>
<dbReference type="AlphaFoldDB" id="A0A6L2LNY2"/>
<organism evidence="1">
    <name type="scientific">Tanacetum cinerariifolium</name>
    <name type="common">Dalmatian daisy</name>
    <name type="synonym">Chrysanthemum cinerariifolium</name>
    <dbReference type="NCBI Taxonomy" id="118510"/>
    <lineage>
        <taxon>Eukaryota</taxon>
        <taxon>Viridiplantae</taxon>
        <taxon>Streptophyta</taxon>
        <taxon>Embryophyta</taxon>
        <taxon>Tracheophyta</taxon>
        <taxon>Spermatophyta</taxon>
        <taxon>Magnoliopsida</taxon>
        <taxon>eudicotyledons</taxon>
        <taxon>Gunneridae</taxon>
        <taxon>Pentapetalae</taxon>
        <taxon>asterids</taxon>
        <taxon>campanulids</taxon>
        <taxon>Asterales</taxon>
        <taxon>Asteraceae</taxon>
        <taxon>Asteroideae</taxon>
        <taxon>Anthemideae</taxon>
        <taxon>Anthemidinae</taxon>
        <taxon>Tanacetum</taxon>
    </lineage>
</organism>
<evidence type="ECO:0008006" key="2">
    <source>
        <dbReference type="Google" id="ProtNLM"/>
    </source>
</evidence>
<reference evidence="1" key="1">
    <citation type="journal article" date="2019" name="Sci. Rep.">
        <title>Draft genome of Tanacetum cinerariifolium, the natural source of mosquito coil.</title>
        <authorList>
            <person name="Yamashiro T."/>
            <person name="Shiraishi A."/>
            <person name="Satake H."/>
            <person name="Nakayama K."/>
        </authorList>
    </citation>
    <scope>NUCLEOTIDE SEQUENCE</scope>
</reference>
<name>A0A6L2LNY2_TANCI</name>
<accession>A0A6L2LNY2</accession>
<protein>
    <recommendedName>
        <fullName evidence="2">Reverse transcriptase domain-containing protein</fullName>
    </recommendedName>
</protein>
<dbReference type="PANTHER" id="PTHR33223">
    <property type="entry name" value="CCHC-TYPE DOMAIN-CONTAINING PROTEIN"/>
    <property type="match status" value="1"/>
</dbReference>
<dbReference type="EMBL" id="BKCJ010004859">
    <property type="protein sequence ID" value="GEU63511.1"/>
    <property type="molecule type" value="Genomic_DNA"/>
</dbReference>
<sequence>MMKEQIEGHVSALKSLIKSHNQRNKRDPIRLDFKLEDTEVQDLGITRGNKVMDEDLGKPFKEARRIPLTRRIIKFVGPEYKMPANIELYDGTTDPEDHLTRGWFKRLSHGIINEWADLREAFAAKYFVRRACFKEPHEITKIAKKENESLTTFKERWTVETSFIMGVPEVMKISSFMDLVKTPELAKHFSNKVPTTVNEMMERLDDFVRSEEAYVRTELPKGEVGETYSKASLPLNKRDNWLSRNPHPGESRRNEYRSNYRGERDTYLMNRTRDDRASYPPPRGEYHHRVAPVLTLESLTKRSKEILATKTQLHLLAPHPMLNPLRSRNTDRYSDYHQKKGHYTNECIQLRKQLEMALEQETKRERNYEAMAKHPNIFPNISLENVFEEHLIVEAKVEGYLVRRAKLKETQTDLVGFAREISKPLGKIKLETFRKESNGQRKFRKGKRGHSDHWWRTIKGMSEGDRWWRIVRGM</sequence>
<gene>
    <name evidence="1" type="ORF">Tci_035489</name>
</gene>
<dbReference type="PANTHER" id="PTHR33223:SF11">
    <property type="entry name" value="ELEMENT PROTEIN, PUTATIVE-RELATED"/>
    <property type="match status" value="1"/>
</dbReference>
<proteinExistence type="predicted"/>